<organism evidence="8 9">
    <name type="scientific">Rhizobium rosettiformans W3</name>
    <dbReference type="NCBI Taxonomy" id="538378"/>
    <lineage>
        <taxon>Bacteria</taxon>
        <taxon>Pseudomonadati</taxon>
        <taxon>Pseudomonadota</taxon>
        <taxon>Alphaproteobacteria</taxon>
        <taxon>Hyphomicrobiales</taxon>
        <taxon>Rhizobiaceae</taxon>
        <taxon>Rhizobium/Agrobacterium group</taxon>
        <taxon>Rhizobium</taxon>
    </lineage>
</organism>
<keyword evidence="5" id="KW-1133">Transmembrane helix</keyword>
<proteinExistence type="inferred from homology"/>
<evidence type="ECO:0000259" key="7">
    <source>
        <dbReference type="PROSITE" id="PS50885"/>
    </source>
</evidence>
<dbReference type="InterPro" id="IPR003660">
    <property type="entry name" value="HAMP_dom"/>
</dbReference>
<evidence type="ECO:0000313" key="8">
    <source>
        <dbReference type="EMBL" id="THV29870.1"/>
    </source>
</evidence>
<dbReference type="CDD" id="cd11386">
    <property type="entry name" value="MCP_signal"/>
    <property type="match status" value="1"/>
</dbReference>
<dbReference type="InterPro" id="IPR051310">
    <property type="entry name" value="MCP_chemotaxis"/>
</dbReference>
<dbReference type="FunFam" id="1.10.287.950:FF:000001">
    <property type="entry name" value="Methyl-accepting chemotaxis sensory transducer"/>
    <property type="match status" value="1"/>
</dbReference>
<feature type="transmembrane region" description="Helical" evidence="5">
    <location>
        <begin position="100"/>
        <end position="117"/>
    </location>
</feature>
<reference evidence="8 9" key="1">
    <citation type="submission" date="2019-04" db="EMBL/GenBank/DDBJ databases">
        <title>genome sequence of strain W3.</title>
        <authorList>
            <person name="Gao J."/>
            <person name="Sun J."/>
        </authorList>
    </citation>
    <scope>NUCLEOTIDE SEQUENCE [LARGE SCALE GENOMIC DNA]</scope>
    <source>
        <strain evidence="8 9">W3</strain>
    </source>
</reference>
<evidence type="ECO:0000256" key="5">
    <source>
        <dbReference type="SAM" id="Phobius"/>
    </source>
</evidence>
<gene>
    <name evidence="8" type="ORF">FAA86_23235</name>
</gene>
<keyword evidence="5" id="KW-0472">Membrane</keyword>
<accession>A0A4S8PH45</accession>
<name>A0A4S8PH45_9HYPH</name>
<sequence length="537" mass="56964">MPARNELMNELKKLRDGVSYVIVGLLWVNFALIVIRNLFREAGADWVMILGTMALLLPATLLWKRDRTGATTRMVTSMANAATVAILVFAFQGSPLQIDLHMYFFASLAICAAWIDWKAIIGYAALVAIHHLLLYVAMPLAVFPGDSDFARVILHAVVLIVQSIVLIALTSAVVKAFDVSDKAVSDALAAERQAVSMAEQVKRTDAAAVAERQKREAEKAGEAEAVDFAVTELAKSLQKLAEGDLSCRIDTAFAGALDGLRSSFNSSVEKLEVVVSQVGQVASVLRAGTSQIGQANNDLSTRSERQAASVEETASALSSVMSTVKETASVADSVGKLVDQARTGAERSGTIVTDAVSAMSRIEQSSQSISNIIGVIDEIAFQTNLLALNAGVEAARAGEAGKGFAVVAQEVRELAQRSASAAKEIKALINASGEEVRHGVSLVDQAGEALGTISTEVQAISREICKIIDGAKTQAEGLSEIDTALGQIDRNTQQNAAMVEKSSAAIQQLVQEATTLDHLMSQFKVGSRTSHANRRAA</sequence>
<dbReference type="PANTHER" id="PTHR43531">
    <property type="entry name" value="PROTEIN ICFG"/>
    <property type="match status" value="1"/>
</dbReference>
<dbReference type="Gene3D" id="1.10.287.950">
    <property type="entry name" value="Methyl-accepting chemotaxis protein"/>
    <property type="match status" value="1"/>
</dbReference>
<dbReference type="InterPro" id="IPR004089">
    <property type="entry name" value="MCPsignal_dom"/>
</dbReference>
<dbReference type="AlphaFoldDB" id="A0A4S8PH45"/>
<feature type="domain" description="Methyl-accepting transducer" evidence="6">
    <location>
        <begin position="281"/>
        <end position="510"/>
    </location>
</feature>
<evidence type="ECO:0000256" key="3">
    <source>
        <dbReference type="ARBA" id="ARBA00029447"/>
    </source>
</evidence>
<keyword evidence="4" id="KW-0807">Transducer</keyword>
<evidence type="ECO:0000313" key="9">
    <source>
        <dbReference type="Proteomes" id="UP000307378"/>
    </source>
</evidence>
<feature type="transmembrane region" description="Helical" evidence="5">
    <location>
        <begin position="124"/>
        <end position="143"/>
    </location>
</feature>
<dbReference type="Proteomes" id="UP000307378">
    <property type="component" value="Unassembled WGS sequence"/>
</dbReference>
<dbReference type="GO" id="GO:0006935">
    <property type="term" value="P:chemotaxis"/>
    <property type="evidence" value="ECO:0007669"/>
    <property type="project" value="UniProtKB-KW"/>
</dbReference>
<keyword evidence="2" id="KW-0145">Chemotaxis</keyword>
<evidence type="ECO:0000256" key="1">
    <source>
        <dbReference type="ARBA" id="ARBA00004370"/>
    </source>
</evidence>
<dbReference type="SMART" id="SM00283">
    <property type="entry name" value="MA"/>
    <property type="match status" value="1"/>
</dbReference>
<evidence type="ECO:0000259" key="6">
    <source>
        <dbReference type="PROSITE" id="PS50111"/>
    </source>
</evidence>
<dbReference type="PROSITE" id="PS50111">
    <property type="entry name" value="CHEMOTAXIS_TRANSDUC_2"/>
    <property type="match status" value="1"/>
</dbReference>
<evidence type="ECO:0000256" key="4">
    <source>
        <dbReference type="PROSITE-ProRule" id="PRU00284"/>
    </source>
</evidence>
<feature type="transmembrane region" description="Helical" evidence="5">
    <location>
        <begin position="20"/>
        <end position="39"/>
    </location>
</feature>
<dbReference type="Pfam" id="PF00015">
    <property type="entry name" value="MCPsignal"/>
    <property type="match status" value="1"/>
</dbReference>
<feature type="transmembrane region" description="Helical" evidence="5">
    <location>
        <begin position="149"/>
        <end position="174"/>
    </location>
</feature>
<feature type="domain" description="HAMP" evidence="7">
    <location>
        <begin position="224"/>
        <end position="276"/>
    </location>
</feature>
<dbReference type="SUPFAM" id="SSF58104">
    <property type="entry name" value="Methyl-accepting chemotaxis protein (MCP) signaling domain"/>
    <property type="match status" value="1"/>
</dbReference>
<comment type="caution">
    <text evidence="8">The sequence shown here is derived from an EMBL/GenBank/DDBJ whole genome shotgun (WGS) entry which is preliminary data.</text>
</comment>
<feature type="transmembrane region" description="Helical" evidence="5">
    <location>
        <begin position="75"/>
        <end position="94"/>
    </location>
</feature>
<dbReference type="PROSITE" id="PS50885">
    <property type="entry name" value="HAMP"/>
    <property type="match status" value="1"/>
</dbReference>
<dbReference type="EMBL" id="STGU01000029">
    <property type="protein sequence ID" value="THV29870.1"/>
    <property type="molecule type" value="Genomic_DNA"/>
</dbReference>
<evidence type="ECO:0000256" key="2">
    <source>
        <dbReference type="ARBA" id="ARBA00022500"/>
    </source>
</evidence>
<comment type="subcellular location">
    <subcellularLocation>
        <location evidence="1">Membrane</location>
    </subcellularLocation>
</comment>
<keyword evidence="5" id="KW-0812">Transmembrane</keyword>
<dbReference type="PANTHER" id="PTHR43531:SF11">
    <property type="entry name" value="METHYL-ACCEPTING CHEMOTAXIS PROTEIN 3"/>
    <property type="match status" value="1"/>
</dbReference>
<dbReference type="GO" id="GO:0016020">
    <property type="term" value="C:membrane"/>
    <property type="evidence" value="ECO:0007669"/>
    <property type="project" value="UniProtKB-SubCell"/>
</dbReference>
<feature type="transmembrane region" description="Helical" evidence="5">
    <location>
        <begin position="45"/>
        <end position="63"/>
    </location>
</feature>
<comment type="similarity">
    <text evidence="3">Belongs to the methyl-accepting chemotaxis (MCP) protein family.</text>
</comment>
<dbReference type="GO" id="GO:0007165">
    <property type="term" value="P:signal transduction"/>
    <property type="evidence" value="ECO:0007669"/>
    <property type="project" value="UniProtKB-KW"/>
</dbReference>
<protein>
    <submittedName>
        <fullName evidence="8">Methyl-accepting chemotaxis protein</fullName>
    </submittedName>
</protein>